<dbReference type="Pfam" id="PF08548">
    <property type="entry name" value="Peptidase_M10_C"/>
    <property type="match status" value="1"/>
</dbReference>
<keyword evidence="3" id="KW-0677">Repeat</keyword>
<dbReference type="InterPro" id="IPR013858">
    <property type="entry name" value="Peptidase_M10B_C"/>
</dbReference>
<protein>
    <submittedName>
        <fullName evidence="5">M10 family metallopeptidase</fullName>
    </submittedName>
</protein>
<keyword evidence="6" id="KW-1185">Reference proteome</keyword>
<dbReference type="SUPFAM" id="SSF55486">
    <property type="entry name" value="Metalloproteases ('zincins'), catalytic domain"/>
    <property type="match status" value="1"/>
</dbReference>
<evidence type="ECO:0000256" key="1">
    <source>
        <dbReference type="ARBA" id="ARBA00004613"/>
    </source>
</evidence>
<dbReference type="CDD" id="cd04277">
    <property type="entry name" value="ZnMc_serralysin_like"/>
    <property type="match status" value="1"/>
</dbReference>
<comment type="subcellular location">
    <subcellularLocation>
        <location evidence="1">Secreted</location>
    </subcellularLocation>
</comment>
<comment type="caution">
    <text evidence="5">The sequence shown here is derived from an EMBL/GenBank/DDBJ whole genome shotgun (WGS) entry which is preliminary data.</text>
</comment>
<evidence type="ECO:0000259" key="4">
    <source>
        <dbReference type="Pfam" id="PF08548"/>
    </source>
</evidence>
<name>A0ABT8YL19_9HYPH</name>
<evidence type="ECO:0000256" key="3">
    <source>
        <dbReference type="ARBA" id="ARBA00022737"/>
    </source>
</evidence>
<keyword evidence="2" id="KW-0964">Secreted</keyword>
<proteinExistence type="predicted"/>
<feature type="domain" description="Peptidase M10 serralysin C-terminal" evidence="4">
    <location>
        <begin position="248"/>
        <end position="454"/>
    </location>
</feature>
<dbReference type="Gene3D" id="3.40.390.10">
    <property type="entry name" value="Collagenase (Catalytic Domain)"/>
    <property type="match status" value="1"/>
</dbReference>
<sequence>MTGILYDATHEDDRYSGFAEATGAHGIKYVDSGSNRLANSVLTGLAWSGNAITYSFPDSRKDYTYSTSYGEKSDGFAPVNQNIKTAARFALDQSYGNAANDGFSLEGFTNMNVSQGSDAGATLKYAQSNVPSTAWGYYPQSGATGGDVWFGKTEQYLNAEAGNFAWATVIHETGHALGLKHGHETFYNSTVGETFPTLPSNKNSLEYSIMTYHSYVGWSAGYDTTETWGAPQTFMMADIAALQRMYGADYNTNDGNTVYSWKPTTGNTYVNGKIAIDPGGNRIFATIWDGGGKDTYDLSAYASNLKIDLSPGGYSKFSSHQLSDLGYDINPGAHMARGNIFNAMLYKGNLESIIENAIGGSGNDNLKGNEVGNRLKGNGGEDVFIGLGGFDTYSGGGGADKFVFKKAWDHDTITDFGNGNDRIDLQSYNFKSFNALMSHATKDGQDVRFAFGNGDSLVLEDTTLNSLHNSDFIL</sequence>
<dbReference type="InterPro" id="IPR034033">
    <property type="entry name" value="Serralysin-like"/>
</dbReference>
<reference evidence="5" key="1">
    <citation type="journal article" date="2015" name="Int. J. Syst. Evol. Microbiol.">
        <title>Rhizobium alvei sp. nov., isolated from a freshwater river.</title>
        <authorList>
            <person name="Sheu S.Y."/>
            <person name="Huang H.W."/>
            <person name="Young C.C."/>
            <person name="Chen W.M."/>
        </authorList>
    </citation>
    <scope>NUCLEOTIDE SEQUENCE</scope>
    <source>
        <strain evidence="5">TNR-22</strain>
    </source>
</reference>
<organism evidence="5 6">
    <name type="scientific">Rhizobium alvei</name>
    <dbReference type="NCBI Taxonomy" id="1132659"/>
    <lineage>
        <taxon>Bacteria</taxon>
        <taxon>Pseudomonadati</taxon>
        <taxon>Pseudomonadota</taxon>
        <taxon>Alphaproteobacteria</taxon>
        <taxon>Hyphomicrobiales</taxon>
        <taxon>Rhizobiaceae</taxon>
        <taxon>Rhizobium/Agrobacterium group</taxon>
        <taxon>Rhizobium</taxon>
    </lineage>
</organism>
<gene>
    <name evidence="5" type="ORF">Q4481_08145</name>
</gene>
<reference evidence="5" key="2">
    <citation type="submission" date="2023-07" db="EMBL/GenBank/DDBJ databases">
        <authorList>
            <person name="Shen H."/>
        </authorList>
    </citation>
    <scope>NUCLEOTIDE SEQUENCE</scope>
    <source>
        <strain evidence="5">TNR-22</strain>
    </source>
</reference>
<evidence type="ECO:0000313" key="6">
    <source>
        <dbReference type="Proteomes" id="UP001174932"/>
    </source>
</evidence>
<dbReference type="Proteomes" id="UP001174932">
    <property type="component" value="Unassembled WGS sequence"/>
</dbReference>
<dbReference type="Gene3D" id="2.150.10.10">
    <property type="entry name" value="Serralysin-like metalloprotease, C-terminal"/>
    <property type="match status" value="1"/>
</dbReference>
<evidence type="ECO:0000256" key="2">
    <source>
        <dbReference type="ARBA" id="ARBA00022525"/>
    </source>
</evidence>
<evidence type="ECO:0000313" key="5">
    <source>
        <dbReference type="EMBL" id="MDO6963925.1"/>
    </source>
</evidence>
<accession>A0ABT8YL19</accession>
<dbReference type="InterPro" id="IPR011049">
    <property type="entry name" value="Serralysin-like_metalloprot_C"/>
</dbReference>
<dbReference type="SUPFAM" id="SSF51120">
    <property type="entry name" value="beta-Roll"/>
    <property type="match status" value="1"/>
</dbReference>
<dbReference type="EMBL" id="JAUOZU010000006">
    <property type="protein sequence ID" value="MDO6963925.1"/>
    <property type="molecule type" value="Genomic_DNA"/>
</dbReference>
<dbReference type="RefSeq" id="WP_304375838.1">
    <property type="nucleotide sequence ID" value="NZ_JAUOZU010000006.1"/>
</dbReference>
<dbReference type="InterPro" id="IPR024079">
    <property type="entry name" value="MetalloPept_cat_dom_sf"/>
</dbReference>